<dbReference type="InterPro" id="IPR036770">
    <property type="entry name" value="Ankyrin_rpt-contain_sf"/>
</dbReference>
<dbReference type="Gene3D" id="1.25.40.20">
    <property type="entry name" value="Ankyrin repeat-containing domain"/>
    <property type="match status" value="1"/>
</dbReference>
<keyword evidence="1" id="KW-0677">Repeat</keyword>
<dbReference type="PANTHER" id="PTHR24124">
    <property type="entry name" value="ANKYRIN REPEAT FAMILY A"/>
    <property type="match status" value="1"/>
</dbReference>
<keyword evidence="5" id="KW-1185">Reference proteome</keyword>
<dbReference type="Pfam" id="PF12796">
    <property type="entry name" value="Ank_2"/>
    <property type="match status" value="2"/>
</dbReference>
<reference evidence="4 5" key="1">
    <citation type="submission" date="2024-07" db="EMBL/GenBank/DDBJ databases">
        <title>Section-level genome sequencing and comparative genomics of Aspergillus sections Usti and Cavernicolus.</title>
        <authorList>
            <consortium name="Lawrence Berkeley National Laboratory"/>
            <person name="Nybo J.L."/>
            <person name="Vesth T.C."/>
            <person name="Theobald S."/>
            <person name="Frisvad J.C."/>
            <person name="Larsen T.O."/>
            <person name="Kjaerboelling I."/>
            <person name="Rothschild-Mancinelli K."/>
            <person name="Lyhne E.K."/>
            <person name="Kogle M.E."/>
            <person name="Barry K."/>
            <person name="Clum A."/>
            <person name="Na H."/>
            <person name="Ledsgaard L."/>
            <person name="Lin J."/>
            <person name="Lipzen A."/>
            <person name="Kuo A."/>
            <person name="Riley R."/>
            <person name="Mondo S."/>
            <person name="Labutti K."/>
            <person name="Haridas S."/>
            <person name="Pangalinan J."/>
            <person name="Salamov A.A."/>
            <person name="Simmons B.A."/>
            <person name="Magnuson J.K."/>
            <person name="Chen J."/>
            <person name="Drula E."/>
            <person name="Henrissat B."/>
            <person name="Wiebenga A."/>
            <person name="Lubbers R.J."/>
            <person name="Gomes A.C."/>
            <person name="Makela M.R."/>
            <person name="Stajich J."/>
            <person name="Grigoriev I.V."/>
            <person name="Mortensen U.H."/>
            <person name="De Vries R.P."/>
            <person name="Baker S.E."/>
            <person name="Andersen M.R."/>
        </authorList>
    </citation>
    <scope>NUCLEOTIDE SEQUENCE [LARGE SCALE GENOMIC DNA]</scope>
    <source>
        <strain evidence="4 5">CBS 209.92</strain>
    </source>
</reference>
<proteinExistence type="predicted"/>
<keyword evidence="2 3" id="KW-0040">ANK repeat</keyword>
<evidence type="ECO:0000256" key="1">
    <source>
        <dbReference type="ARBA" id="ARBA00022737"/>
    </source>
</evidence>
<sequence>MADNFYTLPRELLSEIIGYLPTTSRATLLHALPLLRPTVSQSLIHSPNLTEDRNTLLHTLSIHGDAKLLAALLSSQPSMPCTILDKSKRTPLSLACEAGHLTIVKLLCGWKDAKPDASDPRDSRFPGRTPLSWAAGAGHLEIAKYLIESNLSTPDKADSWARTPLLWAVKGGHVPVVQYLVRQVNMFGYLDSEPSNEDPDLNSYLPIPFCDLVGINNDDEDGITPLLCAVQTRNTEIVGILLMRMDLNINRRFGMN</sequence>
<dbReference type="InterPro" id="IPR002110">
    <property type="entry name" value="Ankyrin_rpt"/>
</dbReference>
<organism evidence="4 5">
    <name type="scientific">Aspergillus keveii</name>
    <dbReference type="NCBI Taxonomy" id="714993"/>
    <lineage>
        <taxon>Eukaryota</taxon>
        <taxon>Fungi</taxon>
        <taxon>Dikarya</taxon>
        <taxon>Ascomycota</taxon>
        <taxon>Pezizomycotina</taxon>
        <taxon>Eurotiomycetes</taxon>
        <taxon>Eurotiomycetidae</taxon>
        <taxon>Eurotiales</taxon>
        <taxon>Aspergillaceae</taxon>
        <taxon>Aspergillus</taxon>
        <taxon>Aspergillus subgen. Nidulantes</taxon>
    </lineage>
</organism>
<name>A0ABR4FQM1_9EURO</name>
<evidence type="ECO:0000256" key="3">
    <source>
        <dbReference type="PROSITE-ProRule" id="PRU00023"/>
    </source>
</evidence>
<protein>
    <submittedName>
        <fullName evidence="4">Ankyrin repeat-containing domain protein</fullName>
    </submittedName>
</protein>
<evidence type="ECO:0000313" key="4">
    <source>
        <dbReference type="EMBL" id="KAL2785556.1"/>
    </source>
</evidence>
<dbReference type="Pfam" id="PF00023">
    <property type="entry name" value="Ank"/>
    <property type="match status" value="1"/>
</dbReference>
<feature type="repeat" description="ANK" evidence="3">
    <location>
        <begin position="126"/>
        <end position="158"/>
    </location>
</feature>
<dbReference type="PANTHER" id="PTHR24124:SF14">
    <property type="entry name" value="CHROMOSOME UNDETERMINED SCAFFOLD_25, WHOLE GENOME SHOTGUN SEQUENCE"/>
    <property type="match status" value="1"/>
</dbReference>
<dbReference type="SUPFAM" id="SSF48403">
    <property type="entry name" value="Ankyrin repeat"/>
    <property type="match status" value="1"/>
</dbReference>
<accession>A0ABR4FQM1</accession>
<gene>
    <name evidence="4" type="ORF">BJX66DRAFT_342998</name>
</gene>
<evidence type="ECO:0000256" key="2">
    <source>
        <dbReference type="ARBA" id="ARBA00023043"/>
    </source>
</evidence>
<comment type="caution">
    <text evidence="4">The sequence shown here is derived from an EMBL/GenBank/DDBJ whole genome shotgun (WGS) entry which is preliminary data.</text>
</comment>
<dbReference type="PROSITE" id="PS50297">
    <property type="entry name" value="ANK_REP_REGION"/>
    <property type="match status" value="1"/>
</dbReference>
<dbReference type="EMBL" id="JBFTWV010000141">
    <property type="protein sequence ID" value="KAL2785556.1"/>
    <property type="molecule type" value="Genomic_DNA"/>
</dbReference>
<dbReference type="PROSITE" id="PS50088">
    <property type="entry name" value="ANK_REPEAT"/>
    <property type="match status" value="1"/>
</dbReference>
<evidence type="ECO:0000313" key="5">
    <source>
        <dbReference type="Proteomes" id="UP001610563"/>
    </source>
</evidence>
<dbReference type="SMART" id="SM00248">
    <property type="entry name" value="ANK"/>
    <property type="match status" value="5"/>
</dbReference>
<dbReference type="Proteomes" id="UP001610563">
    <property type="component" value="Unassembled WGS sequence"/>
</dbReference>